<evidence type="ECO:0000256" key="3">
    <source>
        <dbReference type="ARBA" id="ARBA00022618"/>
    </source>
</evidence>
<dbReference type="OrthoDB" id="5590282at2759"/>
<dbReference type="Gene3D" id="1.10.472.10">
    <property type="entry name" value="Cyclin-like"/>
    <property type="match status" value="2"/>
</dbReference>
<dbReference type="GO" id="GO:0005829">
    <property type="term" value="C:cytosol"/>
    <property type="evidence" value="ECO:0007669"/>
    <property type="project" value="UniProtKB-ARBA"/>
</dbReference>
<comment type="caution">
    <text evidence="9">The sequence shown here is derived from an EMBL/GenBank/DDBJ whole genome shotgun (WGS) entry which is preliminary data.</text>
</comment>
<evidence type="ECO:0000259" key="7">
    <source>
        <dbReference type="SMART" id="SM00385"/>
    </source>
</evidence>
<dbReference type="SMART" id="SM00385">
    <property type="entry name" value="CYCLIN"/>
    <property type="match status" value="2"/>
</dbReference>
<evidence type="ECO:0000256" key="2">
    <source>
        <dbReference type="ARBA" id="ARBA00006955"/>
    </source>
</evidence>
<evidence type="ECO:0000313" key="10">
    <source>
        <dbReference type="Proteomes" id="UP000528690"/>
    </source>
</evidence>
<dbReference type="InterPro" id="IPR004367">
    <property type="entry name" value="Cyclin_C-dom"/>
</dbReference>
<feature type="domain" description="Cyclin-like" evidence="7">
    <location>
        <begin position="81"/>
        <end position="165"/>
    </location>
</feature>
<dbReference type="InterPro" id="IPR006671">
    <property type="entry name" value="Cyclin_N"/>
</dbReference>
<name>A0A7L3GDG0_9AVES</name>
<organism evidence="9 10">
    <name type="scientific">Anhinga rufa</name>
    <name type="common">African darter</name>
    <dbReference type="NCBI Taxonomy" id="317792"/>
    <lineage>
        <taxon>Eukaryota</taxon>
        <taxon>Metazoa</taxon>
        <taxon>Chordata</taxon>
        <taxon>Craniata</taxon>
        <taxon>Vertebrata</taxon>
        <taxon>Euteleostomi</taxon>
        <taxon>Archelosauria</taxon>
        <taxon>Archosauria</taxon>
        <taxon>Dinosauria</taxon>
        <taxon>Saurischia</taxon>
        <taxon>Theropoda</taxon>
        <taxon>Coelurosauria</taxon>
        <taxon>Aves</taxon>
        <taxon>Neognathae</taxon>
        <taxon>Neoaves</taxon>
        <taxon>Aequornithes</taxon>
        <taxon>Suliformes</taxon>
        <taxon>Anhingidae</taxon>
        <taxon>Anhinga</taxon>
    </lineage>
</organism>
<dbReference type="FunFam" id="1.10.472.10:FF:000198">
    <property type="entry name" value="G2/mitotic-specific cyclin-B1"/>
    <property type="match status" value="1"/>
</dbReference>
<feature type="non-terminal residue" evidence="9">
    <location>
        <position position="307"/>
    </location>
</feature>
<accession>A0A7L3GDG0</accession>
<gene>
    <name evidence="9" type="primary">Ccnb1</name>
    <name evidence="9" type="ORF">ANHRUF_R10727</name>
</gene>
<dbReference type="InterPro" id="IPR036915">
    <property type="entry name" value="Cyclin-like_sf"/>
</dbReference>
<sequence length="307" mass="35371">PDFMERRGHAQSGTVLHQAFSDIMLEEQDVDGEDSADPKFCSVYVKDIYNYLLELEKRQPIRPEYLASQEIDGNMRAVLMDWLVQVQMKFELHQETLYMSVAITDRYLQDNAVSKRMLQLVGVTALFIASKYEEVYPPRIAEFVYMTDSTYTKVQICWMEKKILQALNFCLGHPVPPHFLKRVSKIAEVNFKQHVLANYLMELSIIDYEMAHILPSKTAAAACCLALKLLNGCEWTPTLQSYLPYMECDLLPVMQHMAKNVILVNEGITKQLTIKNKYSSRKNAQISFDEQLESSIIQDLAQPLLKK</sequence>
<dbReference type="Pfam" id="PF02984">
    <property type="entry name" value="Cyclin_C"/>
    <property type="match status" value="1"/>
</dbReference>
<evidence type="ECO:0000256" key="6">
    <source>
        <dbReference type="RuleBase" id="RU000383"/>
    </source>
</evidence>
<dbReference type="GO" id="GO:0016538">
    <property type="term" value="F:cyclin-dependent protein serine/threonine kinase regulator activity"/>
    <property type="evidence" value="ECO:0007669"/>
    <property type="project" value="InterPro"/>
</dbReference>
<protein>
    <submittedName>
        <fullName evidence="9">CCNB1 protein</fullName>
    </submittedName>
</protein>
<evidence type="ECO:0000256" key="4">
    <source>
        <dbReference type="ARBA" id="ARBA00023127"/>
    </source>
</evidence>
<proteinExistence type="inferred from homology"/>
<dbReference type="GO" id="GO:0051301">
    <property type="term" value="P:cell division"/>
    <property type="evidence" value="ECO:0007669"/>
    <property type="project" value="UniProtKB-KW"/>
</dbReference>
<feature type="non-terminal residue" evidence="9">
    <location>
        <position position="1"/>
    </location>
</feature>
<comment type="function">
    <text evidence="1">Essential for the control of the cell cycle at the G2/M (mitosis) transition.</text>
</comment>
<dbReference type="InterPro" id="IPR046965">
    <property type="entry name" value="Cyclin_A/B-like"/>
</dbReference>
<dbReference type="EMBL" id="VZTV01046432">
    <property type="protein sequence ID" value="NXT90125.1"/>
    <property type="molecule type" value="Genomic_DNA"/>
</dbReference>
<evidence type="ECO:0000313" key="9">
    <source>
        <dbReference type="EMBL" id="NXT90125.1"/>
    </source>
</evidence>
<dbReference type="SMART" id="SM01332">
    <property type="entry name" value="Cyclin_C"/>
    <property type="match status" value="1"/>
</dbReference>
<dbReference type="Proteomes" id="UP000528690">
    <property type="component" value="Unassembled WGS sequence"/>
</dbReference>
<evidence type="ECO:0000256" key="1">
    <source>
        <dbReference type="ARBA" id="ARBA00003222"/>
    </source>
</evidence>
<reference evidence="9 10" key="1">
    <citation type="submission" date="2019-09" db="EMBL/GenBank/DDBJ databases">
        <title>Bird 10,000 Genomes (B10K) Project - Family phase.</title>
        <authorList>
            <person name="Zhang G."/>
        </authorList>
    </citation>
    <scope>NUCLEOTIDE SEQUENCE [LARGE SCALE GENOMIC DNA]</scope>
    <source>
        <strain evidence="9">B10K-DU-029-28</strain>
    </source>
</reference>
<dbReference type="PIRSF" id="PIRSF001771">
    <property type="entry name" value="Cyclin_A_B_D_E"/>
    <property type="match status" value="1"/>
</dbReference>
<dbReference type="InterPro" id="IPR039361">
    <property type="entry name" value="Cyclin"/>
</dbReference>
<dbReference type="PANTHER" id="PTHR10177">
    <property type="entry name" value="CYCLINS"/>
    <property type="match status" value="1"/>
</dbReference>
<keyword evidence="5" id="KW-0131">Cell cycle</keyword>
<dbReference type="GO" id="GO:0044772">
    <property type="term" value="P:mitotic cell cycle phase transition"/>
    <property type="evidence" value="ECO:0007669"/>
    <property type="project" value="InterPro"/>
</dbReference>
<comment type="similarity">
    <text evidence="2">Belongs to the cyclin family. Cyclin AB subfamily.</text>
</comment>
<keyword evidence="3" id="KW-0132">Cell division</keyword>
<dbReference type="Pfam" id="PF00134">
    <property type="entry name" value="Cyclin_N"/>
    <property type="match status" value="1"/>
</dbReference>
<feature type="domain" description="Cyclin C-terminal" evidence="8">
    <location>
        <begin position="174"/>
        <end position="292"/>
    </location>
</feature>
<dbReference type="AlphaFoldDB" id="A0A7L3GDG0"/>
<dbReference type="SUPFAM" id="SSF47954">
    <property type="entry name" value="Cyclin-like"/>
    <property type="match status" value="2"/>
</dbReference>
<keyword evidence="4 6" id="KW-0195">Cyclin</keyword>
<dbReference type="CDD" id="cd20507">
    <property type="entry name" value="CYCLIN_CCNB1-like_rpt1"/>
    <property type="match status" value="1"/>
</dbReference>
<dbReference type="InterPro" id="IPR013763">
    <property type="entry name" value="Cyclin-like_dom"/>
</dbReference>
<feature type="domain" description="Cyclin-like" evidence="7">
    <location>
        <begin position="178"/>
        <end position="259"/>
    </location>
</feature>
<evidence type="ECO:0000256" key="5">
    <source>
        <dbReference type="ARBA" id="ARBA00023306"/>
    </source>
</evidence>
<keyword evidence="10" id="KW-1185">Reference proteome</keyword>
<evidence type="ECO:0000259" key="8">
    <source>
        <dbReference type="SMART" id="SM01332"/>
    </source>
</evidence>